<keyword evidence="3" id="KW-0963">Cytoplasm</keyword>
<protein>
    <submittedName>
        <fullName evidence="7">Uncharacterized protein</fullName>
    </submittedName>
</protein>
<evidence type="ECO:0000256" key="5">
    <source>
        <dbReference type="ARBA" id="ARBA00022679"/>
    </source>
</evidence>
<evidence type="ECO:0000313" key="8">
    <source>
        <dbReference type="Proteomes" id="UP001476798"/>
    </source>
</evidence>
<evidence type="ECO:0000256" key="1">
    <source>
        <dbReference type="ARBA" id="ARBA00004123"/>
    </source>
</evidence>
<gene>
    <name evidence="7" type="ORF">GOODEAATRI_007109</name>
</gene>
<evidence type="ECO:0000256" key="6">
    <source>
        <dbReference type="ARBA" id="ARBA00023242"/>
    </source>
</evidence>
<evidence type="ECO:0000256" key="2">
    <source>
        <dbReference type="ARBA" id="ARBA00004496"/>
    </source>
</evidence>
<dbReference type="Proteomes" id="UP001476798">
    <property type="component" value="Unassembled WGS sequence"/>
</dbReference>
<organism evidence="7 8">
    <name type="scientific">Goodea atripinnis</name>
    <dbReference type="NCBI Taxonomy" id="208336"/>
    <lineage>
        <taxon>Eukaryota</taxon>
        <taxon>Metazoa</taxon>
        <taxon>Chordata</taxon>
        <taxon>Craniata</taxon>
        <taxon>Vertebrata</taxon>
        <taxon>Euteleostomi</taxon>
        <taxon>Actinopterygii</taxon>
        <taxon>Neopterygii</taxon>
        <taxon>Teleostei</taxon>
        <taxon>Neoteleostei</taxon>
        <taxon>Acanthomorphata</taxon>
        <taxon>Ovalentaria</taxon>
        <taxon>Atherinomorphae</taxon>
        <taxon>Cyprinodontiformes</taxon>
        <taxon>Goodeidae</taxon>
        <taxon>Goodea</taxon>
    </lineage>
</organism>
<evidence type="ECO:0000256" key="3">
    <source>
        <dbReference type="ARBA" id="ARBA00022490"/>
    </source>
</evidence>
<evidence type="ECO:0000256" key="4">
    <source>
        <dbReference type="ARBA" id="ARBA00022603"/>
    </source>
</evidence>
<dbReference type="InterPro" id="IPR025800">
    <property type="entry name" value="CaM-Lys-N-MeTrfase"/>
</dbReference>
<sequence>MCCDVETQGSKSVLTLEMLRLCVWPSEEVMAHYCLQKRHIFKGAVCELGGGMTCLGGLIVAISADVKEVLLSDGNEKSIQRSGWFDTIYGYQTLWENNGTALQSELVLEYRRKVGPPLSSCGRIRGVGTYQS</sequence>
<dbReference type="PANTHER" id="PTHR13539:SF3">
    <property type="entry name" value="CALMODULIN-LYSINE N-METHYLTRANSFERASE"/>
    <property type="match status" value="1"/>
</dbReference>
<keyword evidence="5" id="KW-0808">Transferase</keyword>
<accession>A0ABV0PW03</accession>
<keyword evidence="4" id="KW-0489">Methyltransferase</keyword>
<name>A0ABV0PW03_9TELE</name>
<dbReference type="Gene3D" id="3.40.50.150">
    <property type="entry name" value="Vaccinia Virus protein VP39"/>
    <property type="match status" value="1"/>
</dbReference>
<dbReference type="EMBL" id="JAHRIO010090312">
    <property type="protein sequence ID" value="MEQ2187683.1"/>
    <property type="molecule type" value="Genomic_DNA"/>
</dbReference>
<comment type="subcellular location">
    <subcellularLocation>
        <location evidence="2">Cytoplasm</location>
    </subcellularLocation>
    <subcellularLocation>
        <location evidence="1">Nucleus</location>
    </subcellularLocation>
</comment>
<proteinExistence type="predicted"/>
<dbReference type="PANTHER" id="PTHR13539">
    <property type="entry name" value="CALMODULIN-LYSINE N-METHYLTRANSFERASE"/>
    <property type="match status" value="1"/>
</dbReference>
<evidence type="ECO:0000313" key="7">
    <source>
        <dbReference type="EMBL" id="MEQ2187683.1"/>
    </source>
</evidence>
<dbReference type="InterPro" id="IPR029063">
    <property type="entry name" value="SAM-dependent_MTases_sf"/>
</dbReference>
<reference evidence="7 8" key="1">
    <citation type="submission" date="2021-06" db="EMBL/GenBank/DDBJ databases">
        <authorList>
            <person name="Palmer J.M."/>
        </authorList>
    </citation>
    <scope>NUCLEOTIDE SEQUENCE [LARGE SCALE GENOMIC DNA]</scope>
    <source>
        <strain evidence="7 8">GA_2019</strain>
        <tissue evidence="7">Muscle</tissue>
    </source>
</reference>
<keyword evidence="8" id="KW-1185">Reference proteome</keyword>
<keyword evidence="6" id="KW-0539">Nucleus</keyword>
<comment type="caution">
    <text evidence="7">The sequence shown here is derived from an EMBL/GenBank/DDBJ whole genome shotgun (WGS) entry which is preliminary data.</text>
</comment>